<sequence length="153" mass="17663">MTLHILLVFFAFFAYGTAQPEPVFCPGFSNQHDCLAPKIVDGSIHPANWCHWLRNTCQWNTPNIGQRYCFRKPHSQCLAPFCLIDKRLTHTCIAAFQGCVERITPVTCDGVRLLYNHRCQWYPAGATPQNPFFPICGTPYKDRRQNNRMQMLL</sequence>
<gene>
    <name evidence="2" type="ORF">niasHT_036429</name>
</gene>
<dbReference type="AlphaFoldDB" id="A0ABD2HQJ1"/>
<keyword evidence="1" id="KW-0732">Signal</keyword>
<name>A0ABD2HQJ1_9BILA</name>
<feature type="chain" id="PRO_5044774907" description="Secreted protein" evidence="1">
    <location>
        <begin position="19"/>
        <end position="153"/>
    </location>
</feature>
<organism evidence="2 3">
    <name type="scientific">Heterodera trifolii</name>
    <dbReference type="NCBI Taxonomy" id="157864"/>
    <lineage>
        <taxon>Eukaryota</taxon>
        <taxon>Metazoa</taxon>
        <taxon>Ecdysozoa</taxon>
        <taxon>Nematoda</taxon>
        <taxon>Chromadorea</taxon>
        <taxon>Rhabditida</taxon>
        <taxon>Tylenchina</taxon>
        <taxon>Tylenchomorpha</taxon>
        <taxon>Tylenchoidea</taxon>
        <taxon>Heteroderidae</taxon>
        <taxon>Heteroderinae</taxon>
        <taxon>Heterodera</taxon>
    </lineage>
</organism>
<feature type="signal peptide" evidence="1">
    <location>
        <begin position="1"/>
        <end position="18"/>
    </location>
</feature>
<reference evidence="2 3" key="1">
    <citation type="submission" date="2024-10" db="EMBL/GenBank/DDBJ databases">
        <authorList>
            <person name="Kim D."/>
        </authorList>
    </citation>
    <scope>NUCLEOTIDE SEQUENCE [LARGE SCALE GENOMIC DNA]</scope>
    <source>
        <strain evidence="2">BH-2024</strain>
    </source>
</reference>
<accession>A0ABD2HQJ1</accession>
<dbReference type="Proteomes" id="UP001620626">
    <property type="component" value="Unassembled WGS sequence"/>
</dbReference>
<dbReference type="EMBL" id="JBICBT010001391">
    <property type="protein sequence ID" value="KAL3069637.1"/>
    <property type="molecule type" value="Genomic_DNA"/>
</dbReference>
<evidence type="ECO:0000313" key="2">
    <source>
        <dbReference type="EMBL" id="KAL3069637.1"/>
    </source>
</evidence>
<comment type="caution">
    <text evidence="2">The sequence shown here is derived from an EMBL/GenBank/DDBJ whole genome shotgun (WGS) entry which is preliminary data.</text>
</comment>
<keyword evidence="3" id="KW-1185">Reference proteome</keyword>
<evidence type="ECO:0000256" key="1">
    <source>
        <dbReference type="SAM" id="SignalP"/>
    </source>
</evidence>
<evidence type="ECO:0000313" key="3">
    <source>
        <dbReference type="Proteomes" id="UP001620626"/>
    </source>
</evidence>
<evidence type="ECO:0008006" key="4">
    <source>
        <dbReference type="Google" id="ProtNLM"/>
    </source>
</evidence>
<protein>
    <recommendedName>
        <fullName evidence="4">Secreted protein</fullName>
    </recommendedName>
</protein>
<proteinExistence type="predicted"/>